<dbReference type="HOGENOM" id="CLU_037013_0_0_5"/>
<evidence type="ECO:0000259" key="2">
    <source>
        <dbReference type="Pfam" id="PF13609"/>
    </source>
</evidence>
<keyword evidence="4" id="KW-1185">Reference proteome</keyword>
<organism evidence="3 4">
    <name type="scientific">Hyphomicrobium denitrificans (strain ATCC 51888 / DSM 1869 / NCIMB 11706 / TK 0415)</name>
    <dbReference type="NCBI Taxonomy" id="582899"/>
    <lineage>
        <taxon>Bacteria</taxon>
        <taxon>Pseudomonadati</taxon>
        <taxon>Pseudomonadota</taxon>
        <taxon>Alphaproteobacteria</taxon>
        <taxon>Hyphomicrobiales</taxon>
        <taxon>Hyphomicrobiaceae</taxon>
        <taxon>Hyphomicrobium</taxon>
    </lineage>
</organism>
<keyword evidence="1" id="KW-0732">Signal</keyword>
<dbReference type="KEGG" id="hdn:Hden_0792"/>
<name>D8JTP8_HYPDA</name>
<dbReference type="Pfam" id="PF13609">
    <property type="entry name" value="Porin_4"/>
    <property type="match status" value="1"/>
</dbReference>
<dbReference type="InterPro" id="IPR033900">
    <property type="entry name" value="Gram_neg_porin_domain"/>
</dbReference>
<dbReference type="RefSeq" id="WP_013214825.1">
    <property type="nucleotide sequence ID" value="NC_014313.1"/>
</dbReference>
<dbReference type="PROSITE" id="PS51257">
    <property type="entry name" value="PROKAR_LIPOPROTEIN"/>
    <property type="match status" value="1"/>
</dbReference>
<evidence type="ECO:0000313" key="3">
    <source>
        <dbReference type="EMBL" id="ADJ22610.1"/>
    </source>
</evidence>
<dbReference type="STRING" id="582899.Hden_0792"/>
<dbReference type="Proteomes" id="UP000002033">
    <property type="component" value="Chromosome"/>
</dbReference>
<feature type="signal peptide" evidence="1">
    <location>
        <begin position="1"/>
        <end position="34"/>
    </location>
</feature>
<evidence type="ECO:0000313" key="4">
    <source>
        <dbReference type="Proteomes" id="UP000002033"/>
    </source>
</evidence>
<dbReference type="OrthoDB" id="974738at2"/>
<sequence precursor="true">MIKNDSITKKIGLPYLFGAALFACTSAFSMSVQAADLGGDCCADLEQRIAELEATTATKGNRKVSLTISGWVTEQVMGWSDGLKTDAYVGTSLNDLGNRLHFDGSAKINSEWSAGYSLRIDVVGANGFVQDAHNPDGGEGPPDTLNSYWWVKSERLGRVSVGRQSQATDDVWVDVSGAGSIFAANLVDFDGQNFQLVPNGSRTRAKARWGDLATCYTTGVGIFADCGGDRTNNIRYDSPTINGFMLSTSYGEAYYYDFAIRHNYDGPTWTTAFGAGFARNTAHRINAITPDYYAQASFAALHKPTGLFGSIYYGHENPEGDYKPTDQLYVKGGVRASLNKLGATVFYGEYGNDNDMFSGLLGGAVFSGVTDVCDGFAGTGGKIDTACGAAGPNNVKATGSTFDRFGFGIVQEIDAASAAFWLKYKNYGADVDFVADGVHGNEDMKHLHIFALGGAVFF</sequence>
<dbReference type="SUPFAM" id="SSF56935">
    <property type="entry name" value="Porins"/>
    <property type="match status" value="1"/>
</dbReference>
<evidence type="ECO:0000256" key="1">
    <source>
        <dbReference type="SAM" id="SignalP"/>
    </source>
</evidence>
<proteinExistence type="predicted"/>
<dbReference type="Gene3D" id="2.40.160.10">
    <property type="entry name" value="Porin"/>
    <property type="match status" value="1"/>
</dbReference>
<reference evidence="4" key="1">
    <citation type="journal article" date="2011" name="J. Bacteriol.">
        <title>Genome sequences of eight morphologically diverse alphaproteobacteria.</title>
        <authorList>
            <consortium name="US DOE Joint Genome Institute"/>
            <person name="Brown P.J."/>
            <person name="Kysela D.T."/>
            <person name="Buechlein A."/>
            <person name="Hemmerich C."/>
            <person name="Brun Y.V."/>
        </authorList>
    </citation>
    <scope>NUCLEOTIDE SEQUENCE [LARGE SCALE GENOMIC DNA]</scope>
    <source>
        <strain evidence="4">ATCC 51888 / DSM 1869 / NCIB 11706 / TK 0415</strain>
    </source>
</reference>
<dbReference type="AlphaFoldDB" id="D8JTP8"/>
<dbReference type="EMBL" id="CP002083">
    <property type="protein sequence ID" value="ADJ22610.1"/>
    <property type="molecule type" value="Genomic_DNA"/>
</dbReference>
<dbReference type="eggNOG" id="COG3203">
    <property type="taxonomic scope" value="Bacteria"/>
</dbReference>
<feature type="chain" id="PRO_5003116352" description="Porin domain-containing protein" evidence="1">
    <location>
        <begin position="35"/>
        <end position="458"/>
    </location>
</feature>
<feature type="domain" description="Porin" evidence="2">
    <location>
        <begin position="27"/>
        <end position="352"/>
    </location>
</feature>
<gene>
    <name evidence="3" type="ordered locus">Hden_0792</name>
</gene>
<accession>D8JTP8</accession>
<dbReference type="InterPro" id="IPR023614">
    <property type="entry name" value="Porin_dom_sf"/>
</dbReference>
<protein>
    <recommendedName>
        <fullName evidence="2">Porin domain-containing protein</fullName>
    </recommendedName>
</protein>